<sequence length="323" mass="35917">MPSATIALKRCTAETVPAFLEFIAQQNSLLTQHCLILDQNVEGIRNDLSMIEAEPTERFWGLWDGGALVAAVGLDIEVRSKRTFFLGPWAKDEQLLQPVMEAMMEFIPEEINELRTYHNVDAAASHNAALACGFSDPTWATYLVIKDSFERGEVAKLPPPAGFAVRLQDPSDAAVTPTLLALHHQLFPKSHNFADEKWPKLDGTLGWLFAVFNEDSERPEHPVPVGYAIVQREGTSNKVYVQYVGVAPSEQGKGRGTALLLAIKEWFYEQGFEQLSLTVNGDNPNARKMYLNVGFKIESDGCGYKFFRRAAATQHAKEEDTGV</sequence>
<dbReference type="PANTHER" id="PTHR42919">
    <property type="entry name" value="N-ALPHA-ACETYLTRANSFERASE"/>
    <property type="match status" value="1"/>
</dbReference>
<dbReference type="InterPro" id="IPR000182">
    <property type="entry name" value="GNAT_dom"/>
</dbReference>
<keyword evidence="5" id="KW-1185">Reference proteome</keyword>
<evidence type="ECO:0000313" key="5">
    <source>
        <dbReference type="Proteomes" id="UP001212152"/>
    </source>
</evidence>
<dbReference type="Gene3D" id="3.40.630.30">
    <property type="match status" value="1"/>
</dbReference>
<dbReference type="EMBL" id="JADGJQ010000093">
    <property type="protein sequence ID" value="KAJ3170825.1"/>
    <property type="molecule type" value="Genomic_DNA"/>
</dbReference>
<dbReference type="InterPro" id="IPR051556">
    <property type="entry name" value="N-term/lysine_N-AcTrnsfr"/>
</dbReference>
<dbReference type="Proteomes" id="UP001212152">
    <property type="component" value="Unassembled WGS sequence"/>
</dbReference>
<dbReference type="SUPFAM" id="SSF55729">
    <property type="entry name" value="Acyl-CoA N-acyltransferases (Nat)"/>
    <property type="match status" value="1"/>
</dbReference>
<reference evidence="4" key="1">
    <citation type="submission" date="2020-05" db="EMBL/GenBank/DDBJ databases">
        <title>Phylogenomic resolution of chytrid fungi.</title>
        <authorList>
            <person name="Stajich J.E."/>
            <person name="Amses K."/>
            <person name="Simmons R."/>
            <person name="Seto K."/>
            <person name="Myers J."/>
            <person name="Bonds A."/>
            <person name="Quandt C.A."/>
            <person name="Barry K."/>
            <person name="Liu P."/>
            <person name="Grigoriev I."/>
            <person name="Longcore J.E."/>
            <person name="James T.Y."/>
        </authorList>
    </citation>
    <scope>NUCLEOTIDE SEQUENCE</scope>
    <source>
        <strain evidence="4">JEL0379</strain>
    </source>
</reference>
<gene>
    <name evidence="4" type="ORF">HDU87_008710</name>
</gene>
<evidence type="ECO:0000313" key="4">
    <source>
        <dbReference type="EMBL" id="KAJ3170825.1"/>
    </source>
</evidence>
<dbReference type="PANTHER" id="PTHR42919:SF8">
    <property type="entry name" value="N-ALPHA-ACETYLTRANSFERASE 50"/>
    <property type="match status" value="1"/>
</dbReference>
<evidence type="ECO:0000256" key="2">
    <source>
        <dbReference type="ARBA" id="ARBA00023315"/>
    </source>
</evidence>
<evidence type="ECO:0000256" key="1">
    <source>
        <dbReference type="ARBA" id="ARBA00022679"/>
    </source>
</evidence>
<dbReference type="AlphaFoldDB" id="A0AAD5TEY4"/>
<dbReference type="InterPro" id="IPR016181">
    <property type="entry name" value="Acyl_CoA_acyltransferase"/>
</dbReference>
<proteinExistence type="predicted"/>
<dbReference type="Pfam" id="PF00583">
    <property type="entry name" value="Acetyltransf_1"/>
    <property type="match status" value="1"/>
</dbReference>
<evidence type="ECO:0000259" key="3">
    <source>
        <dbReference type="PROSITE" id="PS51186"/>
    </source>
</evidence>
<name>A0AAD5TEY4_9FUNG</name>
<keyword evidence="2" id="KW-0012">Acyltransferase</keyword>
<comment type="caution">
    <text evidence="4">The sequence shown here is derived from an EMBL/GenBank/DDBJ whole genome shotgun (WGS) entry which is preliminary data.</text>
</comment>
<feature type="domain" description="N-acetyltransferase" evidence="3">
    <location>
        <begin position="165"/>
        <end position="320"/>
    </location>
</feature>
<dbReference type="GO" id="GO:0016747">
    <property type="term" value="F:acyltransferase activity, transferring groups other than amino-acyl groups"/>
    <property type="evidence" value="ECO:0007669"/>
    <property type="project" value="InterPro"/>
</dbReference>
<dbReference type="PROSITE" id="PS51186">
    <property type="entry name" value="GNAT"/>
    <property type="match status" value="1"/>
</dbReference>
<dbReference type="CDD" id="cd04301">
    <property type="entry name" value="NAT_SF"/>
    <property type="match status" value="1"/>
</dbReference>
<protein>
    <recommendedName>
        <fullName evidence="3">N-acetyltransferase domain-containing protein</fullName>
    </recommendedName>
</protein>
<keyword evidence="1" id="KW-0808">Transferase</keyword>
<organism evidence="4 5">
    <name type="scientific">Geranomyces variabilis</name>
    <dbReference type="NCBI Taxonomy" id="109894"/>
    <lineage>
        <taxon>Eukaryota</taxon>
        <taxon>Fungi</taxon>
        <taxon>Fungi incertae sedis</taxon>
        <taxon>Chytridiomycota</taxon>
        <taxon>Chytridiomycota incertae sedis</taxon>
        <taxon>Chytridiomycetes</taxon>
        <taxon>Spizellomycetales</taxon>
        <taxon>Powellomycetaceae</taxon>
        <taxon>Geranomyces</taxon>
    </lineage>
</organism>
<accession>A0AAD5TEY4</accession>